<feature type="region of interest" description="Disordered" evidence="1">
    <location>
        <begin position="37"/>
        <end position="57"/>
    </location>
</feature>
<organism evidence="2 3">
    <name type="scientific">Psophocarpus tetragonolobus</name>
    <name type="common">Winged bean</name>
    <name type="synonym">Dolichos tetragonolobus</name>
    <dbReference type="NCBI Taxonomy" id="3891"/>
    <lineage>
        <taxon>Eukaryota</taxon>
        <taxon>Viridiplantae</taxon>
        <taxon>Streptophyta</taxon>
        <taxon>Embryophyta</taxon>
        <taxon>Tracheophyta</taxon>
        <taxon>Spermatophyta</taxon>
        <taxon>Magnoliopsida</taxon>
        <taxon>eudicotyledons</taxon>
        <taxon>Gunneridae</taxon>
        <taxon>Pentapetalae</taxon>
        <taxon>rosids</taxon>
        <taxon>fabids</taxon>
        <taxon>Fabales</taxon>
        <taxon>Fabaceae</taxon>
        <taxon>Papilionoideae</taxon>
        <taxon>50 kb inversion clade</taxon>
        <taxon>NPAAA clade</taxon>
        <taxon>indigoferoid/millettioid clade</taxon>
        <taxon>Phaseoleae</taxon>
        <taxon>Psophocarpus</taxon>
    </lineage>
</organism>
<gene>
    <name evidence="2" type="ORF">VNO78_06649</name>
</gene>
<name>A0AAN9STG8_PSOTE</name>
<proteinExistence type="predicted"/>
<accession>A0AAN9STG8</accession>
<keyword evidence="3" id="KW-1185">Reference proteome</keyword>
<dbReference type="EMBL" id="JAYMYS010000002">
    <property type="protein sequence ID" value="KAK7405390.1"/>
    <property type="molecule type" value="Genomic_DNA"/>
</dbReference>
<evidence type="ECO:0000256" key="1">
    <source>
        <dbReference type="SAM" id="MobiDB-lite"/>
    </source>
</evidence>
<evidence type="ECO:0000313" key="3">
    <source>
        <dbReference type="Proteomes" id="UP001386955"/>
    </source>
</evidence>
<sequence length="114" mass="12421">MCTTPKSTPLFDLPHPQETFVSHYPQPIPCDPLDTCTTSSGPSAKSTIRGSSTTPIMPRHVSSHLEDKICLQTDATKYTFDCSTSQLQLSCTSSYNTIEPSLLLKASVTFVSHV</sequence>
<dbReference type="Proteomes" id="UP001386955">
    <property type="component" value="Unassembled WGS sequence"/>
</dbReference>
<reference evidence="2 3" key="1">
    <citation type="submission" date="2024-01" db="EMBL/GenBank/DDBJ databases">
        <title>The genomes of 5 underutilized Papilionoideae crops provide insights into root nodulation and disease resistanc.</title>
        <authorList>
            <person name="Jiang F."/>
        </authorList>
    </citation>
    <scope>NUCLEOTIDE SEQUENCE [LARGE SCALE GENOMIC DNA]</scope>
    <source>
        <strain evidence="2">DUOXIRENSHENG_FW03</strain>
        <tissue evidence="2">Leaves</tissue>
    </source>
</reference>
<feature type="compositionally biased region" description="Polar residues" evidence="1">
    <location>
        <begin position="37"/>
        <end position="55"/>
    </location>
</feature>
<dbReference type="AlphaFoldDB" id="A0AAN9STG8"/>
<protein>
    <submittedName>
        <fullName evidence="2">Uncharacterized protein</fullName>
    </submittedName>
</protein>
<comment type="caution">
    <text evidence="2">The sequence shown here is derived from an EMBL/GenBank/DDBJ whole genome shotgun (WGS) entry which is preliminary data.</text>
</comment>
<evidence type="ECO:0000313" key="2">
    <source>
        <dbReference type="EMBL" id="KAK7405390.1"/>
    </source>
</evidence>